<dbReference type="Gene3D" id="3.40.50.720">
    <property type="entry name" value="NAD(P)-binding Rossmann-like Domain"/>
    <property type="match status" value="1"/>
</dbReference>
<dbReference type="STRING" id="1754192.A0A1Y1XRE0"/>
<dbReference type="PANTHER" id="PTHR43157:SF31">
    <property type="entry name" value="PHOSPHATIDYLINOSITOL-GLYCAN BIOSYNTHESIS CLASS F PROTEIN"/>
    <property type="match status" value="1"/>
</dbReference>
<dbReference type="OrthoDB" id="191139at2759"/>
<dbReference type="SUPFAM" id="SSF51735">
    <property type="entry name" value="NAD(P)-binding Rossmann-fold domains"/>
    <property type="match status" value="1"/>
</dbReference>
<gene>
    <name evidence="2" type="ORF">BCR32DRAFT_239782</name>
</gene>
<dbReference type="InterPro" id="IPR036291">
    <property type="entry name" value="NAD(P)-bd_dom_sf"/>
</dbReference>
<dbReference type="PRINTS" id="PR00081">
    <property type="entry name" value="GDHRDH"/>
</dbReference>
<reference evidence="2 3" key="2">
    <citation type="submission" date="2016-08" db="EMBL/GenBank/DDBJ databases">
        <title>Pervasive Adenine N6-methylation of Active Genes in Fungi.</title>
        <authorList>
            <consortium name="DOE Joint Genome Institute"/>
            <person name="Mondo S.J."/>
            <person name="Dannebaum R.O."/>
            <person name="Kuo R.C."/>
            <person name="Labutti K."/>
            <person name="Haridas S."/>
            <person name="Kuo A."/>
            <person name="Salamov A."/>
            <person name="Ahrendt S.R."/>
            <person name="Lipzen A."/>
            <person name="Sullivan W."/>
            <person name="Andreopoulos W.B."/>
            <person name="Clum A."/>
            <person name="Lindquist E."/>
            <person name="Daum C."/>
            <person name="Ramamoorthy G.K."/>
            <person name="Gryganskyi A."/>
            <person name="Culley D."/>
            <person name="Magnuson J.K."/>
            <person name="James T.Y."/>
            <person name="O'Malley M.A."/>
            <person name="Stajich J.E."/>
            <person name="Spatafora J.W."/>
            <person name="Visel A."/>
            <person name="Grigoriev I.V."/>
        </authorList>
    </citation>
    <scope>NUCLEOTIDE SEQUENCE [LARGE SCALE GENOMIC DNA]</scope>
    <source>
        <strain evidence="2 3">S4</strain>
    </source>
</reference>
<keyword evidence="3" id="KW-1185">Reference proteome</keyword>
<dbReference type="AlphaFoldDB" id="A0A1Y1XRE0"/>
<evidence type="ECO:0000313" key="3">
    <source>
        <dbReference type="Proteomes" id="UP000193944"/>
    </source>
</evidence>
<reference evidence="2 3" key="1">
    <citation type="submission" date="2016-08" db="EMBL/GenBank/DDBJ databases">
        <title>A Parts List for Fungal Cellulosomes Revealed by Comparative Genomics.</title>
        <authorList>
            <consortium name="DOE Joint Genome Institute"/>
            <person name="Haitjema C.H."/>
            <person name="Gilmore S.P."/>
            <person name="Henske J.K."/>
            <person name="Solomon K.V."/>
            <person name="De Groot R."/>
            <person name="Kuo A."/>
            <person name="Mondo S.J."/>
            <person name="Salamov A.A."/>
            <person name="Labutti K."/>
            <person name="Zhao Z."/>
            <person name="Chiniquy J."/>
            <person name="Barry K."/>
            <person name="Brewer H.M."/>
            <person name="Purvine S.O."/>
            <person name="Wright A.T."/>
            <person name="Boxma B."/>
            <person name="Van Alen T."/>
            <person name="Hackstein J.H."/>
            <person name="Baker S.E."/>
            <person name="Grigoriev I.V."/>
            <person name="O'Malley M.A."/>
        </authorList>
    </citation>
    <scope>NUCLEOTIDE SEQUENCE [LARGE SCALE GENOMIC DNA]</scope>
    <source>
        <strain evidence="2 3">S4</strain>
    </source>
</reference>
<protein>
    <submittedName>
        <fullName evidence="2">NAD(P)-binding protein</fullName>
    </submittedName>
</protein>
<dbReference type="Proteomes" id="UP000193944">
    <property type="component" value="Unassembled WGS sequence"/>
</dbReference>
<dbReference type="InterPro" id="IPR002347">
    <property type="entry name" value="SDR_fam"/>
</dbReference>
<dbReference type="EMBL" id="MCFG01000004">
    <property type="protein sequence ID" value="ORX87874.1"/>
    <property type="molecule type" value="Genomic_DNA"/>
</dbReference>
<proteinExistence type="predicted"/>
<name>A0A1Y1XRE0_9FUNG</name>
<dbReference type="Pfam" id="PF00106">
    <property type="entry name" value="adh_short"/>
    <property type="match status" value="1"/>
</dbReference>
<comment type="caution">
    <text evidence="2">The sequence shown here is derived from an EMBL/GenBank/DDBJ whole genome shotgun (WGS) entry which is preliminary data.</text>
</comment>
<organism evidence="2 3">
    <name type="scientific">Anaeromyces robustus</name>
    <dbReference type="NCBI Taxonomy" id="1754192"/>
    <lineage>
        <taxon>Eukaryota</taxon>
        <taxon>Fungi</taxon>
        <taxon>Fungi incertae sedis</taxon>
        <taxon>Chytridiomycota</taxon>
        <taxon>Chytridiomycota incertae sedis</taxon>
        <taxon>Neocallimastigomycetes</taxon>
        <taxon>Neocallimastigales</taxon>
        <taxon>Neocallimastigaceae</taxon>
        <taxon>Anaeromyces</taxon>
    </lineage>
</organism>
<sequence>MKRLQGCGTLGIGRETVISLAKANYIIYIGDIIEENKINEIQNQFRKETGNEDIFLDILDLSKINTINKFVEKIKKNCKNVDILICNAGIMNTPYMLDEKGIEMQSSVNYFGHYKLIQSLLDSIITTKGRIIILSSVVNYQVHEIDLEAFISKKKYRRLGNYALSKVSLNMLMKDIYENYSSSGIKIFSVHPGVVRTTLYKYDLFSNLFVKYFPFMCKTPKDGSLTSVYLALESDDKLVSGQYYFDCEVVPCNPLVDNKEERKKLIEYTKSLNL</sequence>
<dbReference type="PANTHER" id="PTHR43157">
    <property type="entry name" value="PHOSPHATIDYLINOSITOL-GLYCAN BIOSYNTHESIS CLASS F PROTEIN-RELATED"/>
    <property type="match status" value="1"/>
</dbReference>
<evidence type="ECO:0000256" key="1">
    <source>
        <dbReference type="ARBA" id="ARBA00023002"/>
    </source>
</evidence>
<dbReference type="GO" id="GO:0016491">
    <property type="term" value="F:oxidoreductase activity"/>
    <property type="evidence" value="ECO:0007669"/>
    <property type="project" value="UniProtKB-KW"/>
</dbReference>
<keyword evidence="1" id="KW-0560">Oxidoreductase</keyword>
<evidence type="ECO:0000313" key="2">
    <source>
        <dbReference type="EMBL" id="ORX87874.1"/>
    </source>
</evidence>
<accession>A0A1Y1XRE0</accession>